<proteinExistence type="inferred from homology"/>
<keyword evidence="4" id="KW-1185">Reference proteome</keyword>
<reference evidence="3" key="1">
    <citation type="submission" date="2020-07" db="EMBL/GenBank/DDBJ databases">
        <title>Ethylene signaling mediates host invasion by parasitic plants.</title>
        <authorList>
            <person name="Yoshida S."/>
        </authorList>
    </citation>
    <scope>NUCLEOTIDE SEQUENCE</scope>
    <source>
        <strain evidence="3">Okayama</strain>
    </source>
</reference>
<dbReference type="InterPro" id="IPR036291">
    <property type="entry name" value="NAD(P)-bd_dom_sf"/>
</dbReference>
<dbReference type="Pfam" id="PF07993">
    <property type="entry name" value="NAD_binding_4"/>
    <property type="match status" value="1"/>
</dbReference>
<comment type="similarity">
    <text evidence="1">Belongs to the fatty acyl-CoA reductase family.</text>
</comment>
<dbReference type="GO" id="GO:0080019">
    <property type="term" value="F:alcohol-forming very long-chain fatty acyl-CoA reductase activity"/>
    <property type="evidence" value="ECO:0007669"/>
    <property type="project" value="InterPro"/>
</dbReference>
<accession>A0A830D8L8</accession>
<dbReference type="GO" id="GO:0010345">
    <property type="term" value="P:suberin biosynthetic process"/>
    <property type="evidence" value="ECO:0007669"/>
    <property type="project" value="TreeGrafter"/>
</dbReference>
<comment type="catalytic activity">
    <reaction evidence="1">
        <text>a long-chain fatty acyl-CoA + 2 NADPH + 2 H(+) = a long-chain primary fatty alcohol + 2 NADP(+) + CoA</text>
        <dbReference type="Rhea" id="RHEA:52716"/>
        <dbReference type="ChEBI" id="CHEBI:15378"/>
        <dbReference type="ChEBI" id="CHEBI:57287"/>
        <dbReference type="ChEBI" id="CHEBI:57783"/>
        <dbReference type="ChEBI" id="CHEBI:58349"/>
        <dbReference type="ChEBI" id="CHEBI:77396"/>
        <dbReference type="ChEBI" id="CHEBI:83139"/>
        <dbReference type="EC" id="1.2.1.84"/>
    </reaction>
</comment>
<evidence type="ECO:0000313" key="4">
    <source>
        <dbReference type="Proteomes" id="UP000653305"/>
    </source>
</evidence>
<organism evidence="3 4">
    <name type="scientific">Phtheirospermum japonicum</name>
    <dbReference type="NCBI Taxonomy" id="374723"/>
    <lineage>
        <taxon>Eukaryota</taxon>
        <taxon>Viridiplantae</taxon>
        <taxon>Streptophyta</taxon>
        <taxon>Embryophyta</taxon>
        <taxon>Tracheophyta</taxon>
        <taxon>Spermatophyta</taxon>
        <taxon>Magnoliopsida</taxon>
        <taxon>eudicotyledons</taxon>
        <taxon>Gunneridae</taxon>
        <taxon>Pentapetalae</taxon>
        <taxon>asterids</taxon>
        <taxon>lamiids</taxon>
        <taxon>Lamiales</taxon>
        <taxon>Orobanchaceae</taxon>
        <taxon>Orobanchaceae incertae sedis</taxon>
        <taxon>Phtheirospermum</taxon>
    </lineage>
</organism>
<dbReference type="EMBL" id="BMAC01001158">
    <property type="protein sequence ID" value="GFQ06079.1"/>
    <property type="molecule type" value="Genomic_DNA"/>
</dbReference>
<feature type="domain" description="Thioester reductase (TE)" evidence="2">
    <location>
        <begin position="17"/>
        <end position="163"/>
    </location>
</feature>
<keyword evidence="1" id="KW-0521">NADP</keyword>
<keyword evidence="1" id="KW-0560">Oxidoreductase</keyword>
<dbReference type="Proteomes" id="UP000653305">
    <property type="component" value="Unassembled WGS sequence"/>
</dbReference>
<evidence type="ECO:0000256" key="1">
    <source>
        <dbReference type="RuleBase" id="RU363097"/>
    </source>
</evidence>
<dbReference type="EC" id="1.2.1.84" evidence="1"/>
<gene>
    <name evidence="3" type="ORF">PHJA_002751900</name>
</gene>
<dbReference type="SUPFAM" id="SSF51735">
    <property type="entry name" value="NAD(P)-binding Rossmann-fold domains"/>
    <property type="match status" value="1"/>
</dbReference>
<comment type="function">
    <text evidence="1">Catalyzes the reduction of fatty acyl-CoA to fatty alcohols.</text>
</comment>
<comment type="caution">
    <text evidence="3">The sequence shown here is derived from an EMBL/GenBank/DDBJ whole genome shotgun (WGS) entry which is preliminary data.</text>
</comment>
<keyword evidence="1" id="KW-0444">Lipid biosynthesis</keyword>
<dbReference type="Gene3D" id="3.40.50.720">
    <property type="entry name" value="NAD(P)-binding Rossmann-like Domain"/>
    <property type="match status" value="1"/>
</dbReference>
<evidence type="ECO:0000259" key="2">
    <source>
        <dbReference type="Pfam" id="PF07993"/>
    </source>
</evidence>
<dbReference type="PANTHER" id="PTHR11011">
    <property type="entry name" value="MALE STERILITY PROTEIN 2-RELATED"/>
    <property type="match status" value="1"/>
</dbReference>
<dbReference type="AlphaFoldDB" id="A0A830D8L8"/>
<sequence length="164" mass="18449">MELGSILHFLENRSILVTGATGFLAKIFIEKILRVQPEIKKLYLLLRAPDTNTAMLRFNTEVIAKDLLRVLKEKRGVNLSSLITEKIRVVAGDISCAENLGVNDSDLMEEMWKEVDVVVNLAATTKFDERYDVAIGINTVGVKHVFNFSRKCKQLKVFLHVSTG</sequence>
<dbReference type="InterPro" id="IPR013120">
    <property type="entry name" value="FAR_NAD-bd"/>
</dbReference>
<dbReference type="OrthoDB" id="909243at2759"/>
<dbReference type="GO" id="GO:0035336">
    <property type="term" value="P:long-chain fatty-acyl-CoA metabolic process"/>
    <property type="evidence" value="ECO:0007669"/>
    <property type="project" value="TreeGrafter"/>
</dbReference>
<dbReference type="InterPro" id="IPR026055">
    <property type="entry name" value="FAR"/>
</dbReference>
<dbReference type="PANTHER" id="PTHR11011:SF99">
    <property type="entry name" value="FATTY ACYL-COA REDUCTASE 3"/>
    <property type="match status" value="1"/>
</dbReference>
<name>A0A830D8L8_9LAMI</name>
<keyword evidence="1" id="KW-0443">Lipid metabolism</keyword>
<dbReference type="GO" id="GO:0102965">
    <property type="term" value="F:alcohol-forming long-chain fatty acyl-CoA reductase activity"/>
    <property type="evidence" value="ECO:0007669"/>
    <property type="project" value="UniProtKB-EC"/>
</dbReference>
<protein>
    <recommendedName>
        <fullName evidence="1">Fatty acyl-CoA reductase</fullName>
        <ecNumber evidence="1">1.2.1.84</ecNumber>
    </recommendedName>
</protein>
<evidence type="ECO:0000313" key="3">
    <source>
        <dbReference type="EMBL" id="GFQ06079.1"/>
    </source>
</evidence>